<keyword evidence="2" id="KW-1185">Reference proteome</keyword>
<dbReference type="AlphaFoldDB" id="A0A1J1I9P8"/>
<proteinExistence type="predicted"/>
<name>A0A1J1I9P8_9DIPT</name>
<sequence length="77" mass="8814">MAFSWCGDSKWLRGSHQNVKEQKKSTASLRKIKAVFCSLLSFKHAAKLKLVPKFGEGENCHFATNDMRTTRKQMQNP</sequence>
<dbReference type="Proteomes" id="UP000183832">
    <property type="component" value="Unassembled WGS sequence"/>
</dbReference>
<protein>
    <submittedName>
        <fullName evidence="1">CLUMA_CG010387, isoform A</fullName>
    </submittedName>
</protein>
<dbReference type="EMBL" id="CVRI01000045">
    <property type="protein sequence ID" value="CRK96997.1"/>
    <property type="molecule type" value="Genomic_DNA"/>
</dbReference>
<evidence type="ECO:0000313" key="2">
    <source>
        <dbReference type="Proteomes" id="UP000183832"/>
    </source>
</evidence>
<reference evidence="1 2" key="1">
    <citation type="submission" date="2015-04" db="EMBL/GenBank/DDBJ databases">
        <authorList>
            <person name="Syromyatnikov M.Y."/>
            <person name="Popov V.N."/>
        </authorList>
    </citation>
    <scope>NUCLEOTIDE SEQUENCE [LARGE SCALE GENOMIC DNA]</scope>
</reference>
<accession>A0A1J1I9P8</accession>
<gene>
    <name evidence="1" type="ORF">CLUMA_CG010387</name>
</gene>
<evidence type="ECO:0000313" key="1">
    <source>
        <dbReference type="EMBL" id="CRK96997.1"/>
    </source>
</evidence>
<organism evidence="1 2">
    <name type="scientific">Clunio marinus</name>
    <dbReference type="NCBI Taxonomy" id="568069"/>
    <lineage>
        <taxon>Eukaryota</taxon>
        <taxon>Metazoa</taxon>
        <taxon>Ecdysozoa</taxon>
        <taxon>Arthropoda</taxon>
        <taxon>Hexapoda</taxon>
        <taxon>Insecta</taxon>
        <taxon>Pterygota</taxon>
        <taxon>Neoptera</taxon>
        <taxon>Endopterygota</taxon>
        <taxon>Diptera</taxon>
        <taxon>Nematocera</taxon>
        <taxon>Chironomoidea</taxon>
        <taxon>Chironomidae</taxon>
        <taxon>Clunio</taxon>
    </lineage>
</organism>